<name>A0A2P2PHY0_RHIMU</name>
<proteinExistence type="predicted"/>
<dbReference type="EMBL" id="GGEC01073808">
    <property type="protein sequence ID" value="MBX54292.1"/>
    <property type="molecule type" value="Transcribed_RNA"/>
</dbReference>
<protein>
    <submittedName>
        <fullName evidence="1">Uncharacterized protein</fullName>
    </submittedName>
</protein>
<organism evidence="1">
    <name type="scientific">Rhizophora mucronata</name>
    <name type="common">Asiatic mangrove</name>
    <dbReference type="NCBI Taxonomy" id="61149"/>
    <lineage>
        <taxon>Eukaryota</taxon>
        <taxon>Viridiplantae</taxon>
        <taxon>Streptophyta</taxon>
        <taxon>Embryophyta</taxon>
        <taxon>Tracheophyta</taxon>
        <taxon>Spermatophyta</taxon>
        <taxon>Magnoliopsida</taxon>
        <taxon>eudicotyledons</taxon>
        <taxon>Gunneridae</taxon>
        <taxon>Pentapetalae</taxon>
        <taxon>rosids</taxon>
        <taxon>fabids</taxon>
        <taxon>Malpighiales</taxon>
        <taxon>Rhizophoraceae</taxon>
        <taxon>Rhizophora</taxon>
    </lineage>
</organism>
<dbReference type="AlphaFoldDB" id="A0A2P2PHY0"/>
<sequence>MLAEIKSYRFGYIITSVIILPKKRNWS</sequence>
<accession>A0A2P2PHY0</accession>
<evidence type="ECO:0000313" key="1">
    <source>
        <dbReference type="EMBL" id="MBX54292.1"/>
    </source>
</evidence>
<reference evidence="1" key="1">
    <citation type="submission" date="2018-02" db="EMBL/GenBank/DDBJ databases">
        <title>Rhizophora mucronata_Transcriptome.</title>
        <authorList>
            <person name="Meera S.P."/>
            <person name="Sreeshan A."/>
            <person name="Augustine A."/>
        </authorList>
    </citation>
    <scope>NUCLEOTIDE SEQUENCE</scope>
    <source>
        <tissue evidence="1">Leaf</tissue>
    </source>
</reference>